<gene>
    <name evidence="1" type="ORF">AAFF_G00223660</name>
</gene>
<dbReference type="Proteomes" id="UP001221898">
    <property type="component" value="Unassembled WGS sequence"/>
</dbReference>
<protein>
    <submittedName>
        <fullName evidence="1">Uncharacterized protein</fullName>
    </submittedName>
</protein>
<dbReference type="AlphaFoldDB" id="A0AAD7X297"/>
<evidence type="ECO:0000313" key="2">
    <source>
        <dbReference type="Proteomes" id="UP001221898"/>
    </source>
</evidence>
<evidence type="ECO:0000313" key="1">
    <source>
        <dbReference type="EMBL" id="KAJ8417523.1"/>
    </source>
</evidence>
<reference evidence="1" key="1">
    <citation type="journal article" date="2023" name="Science">
        <title>Genome structures resolve the early diversification of teleost fishes.</title>
        <authorList>
            <person name="Parey E."/>
            <person name="Louis A."/>
            <person name="Montfort J."/>
            <person name="Bouchez O."/>
            <person name="Roques C."/>
            <person name="Iampietro C."/>
            <person name="Lluch J."/>
            <person name="Castinel A."/>
            <person name="Donnadieu C."/>
            <person name="Desvignes T."/>
            <person name="Floi Bucao C."/>
            <person name="Jouanno E."/>
            <person name="Wen M."/>
            <person name="Mejri S."/>
            <person name="Dirks R."/>
            <person name="Jansen H."/>
            <person name="Henkel C."/>
            <person name="Chen W.J."/>
            <person name="Zahm M."/>
            <person name="Cabau C."/>
            <person name="Klopp C."/>
            <person name="Thompson A.W."/>
            <person name="Robinson-Rechavi M."/>
            <person name="Braasch I."/>
            <person name="Lecointre G."/>
            <person name="Bobe J."/>
            <person name="Postlethwait J.H."/>
            <person name="Berthelot C."/>
            <person name="Roest Crollius H."/>
            <person name="Guiguen Y."/>
        </authorList>
    </citation>
    <scope>NUCLEOTIDE SEQUENCE</scope>
    <source>
        <strain evidence="1">NC1722</strain>
    </source>
</reference>
<name>A0AAD7X297_9TELE</name>
<proteinExistence type="predicted"/>
<dbReference type="EMBL" id="JAINUG010000003">
    <property type="protein sequence ID" value="KAJ8417523.1"/>
    <property type="molecule type" value="Genomic_DNA"/>
</dbReference>
<comment type="caution">
    <text evidence="1">The sequence shown here is derived from an EMBL/GenBank/DDBJ whole genome shotgun (WGS) entry which is preliminary data.</text>
</comment>
<keyword evidence="2" id="KW-1185">Reference proteome</keyword>
<sequence length="95" mass="9986">MLKTVLVELTPHDLIVTPHHTGPCDANQANGSRQLLTSAGGDAPAVIGGTRVRLTQSIISNLARLSLHCRKMAIIVATVSVTPTGGCNDKWGGRF</sequence>
<accession>A0AAD7X297</accession>
<organism evidence="1 2">
    <name type="scientific">Aldrovandia affinis</name>
    <dbReference type="NCBI Taxonomy" id="143900"/>
    <lineage>
        <taxon>Eukaryota</taxon>
        <taxon>Metazoa</taxon>
        <taxon>Chordata</taxon>
        <taxon>Craniata</taxon>
        <taxon>Vertebrata</taxon>
        <taxon>Euteleostomi</taxon>
        <taxon>Actinopterygii</taxon>
        <taxon>Neopterygii</taxon>
        <taxon>Teleostei</taxon>
        <taxon>Notacanthiformes</taxon>
        <taxon>Halosauridae</taxon>
        <taxon>Aldrovandia</taxon>
    </lineage>
</organism>